<evidence type="ECO:0000313" key="6">
    <source>
        <dbReference type="EMBL" id="KAL2290243.1"/>
    </source>
</evidence>
<sequence>MFLDRQLPGISPIGELVGSLPNKTRSHWSIDSSNMAAASHNQYPRSPNPSTRSYDSSSVSCATSPAPPAQYLGGLMSTSARSNPAPAPHPIGIPPLPPVHQHSSFQPYTPVTATTMIGRESLPSNDSVASTPGTANAQLPPTSASSSNVQQKRAYRQRRKDPSCDACRERKVKCDATETTSCSECSSRNVKCQFTKETNRRMSSIKQVQDLEKQIERVRRENNSLRRMISEKDGQLDVDAEGIEQLPLQLPSIGAEPKRRKRPAPMHDLSRARSNLLSFSKGVWKPPAQYRHSLTPTLFDTQRPELPPIQATKQLLDSYFTSTHSMFPILHWRTFEQGIEDMYRAPNLQSVPLSFMSVFFAVLAVGSLFTPDAPGERSYRGAELLEMSRKLIDPWNNNFVLDDARTLTLQSIFLSEMNLKSAAWNCLGNAVRVAQDIGLYSESGPWPVIEGEMRRRAWWTIYILDRSLSVELGRPLLIEDSDCDVSLPAGVDDAYIHDGGMTVPAGAEPLTNSLLALINVVRSYGALHKALASPVVAPTRLATFDSHFASCLRTFPPACDPSSQVPLSPHLLNPLIYLLHARLLLHRHNLTPSCPSDVRISAIEQCTHTALETASLVTRTTPQLPDGATSLLTMHLFRCTLFLLLAGYLDAATACIRALAAIGARRDVTTPCGRFLAFFAQVLAGKKTEYAAYIARSSPQTLAQPPPAAGRPQHSPLQDALLRDEELLVYVSADLQAGPETGWVWAGGERDAQAQQSPNPGLVRGGASGSGKGALFSSEARTGLSEEESRDWGGWERVEGLIRGLSSGSTTPTAPASGGPWAHARPATLPPPPGPPLQVKMEPGMGQVPPAAGPSGGGGSNGNSPTTGKTKSQDRISIANII</sequence>
<dbReference type="InterPro" id="IPR036864">
    <property type="entry name" value="Zn2-C6_fun-type_DNA-bd_sf"/>
</dbReference>
<feature type="compositionally biased region" description="Low complexity" evidence="4">
    <location>
        <begin position="807"/>
        <end position="822"/>
    </location>
</feature>
<dbReference type="CDD" id="cd12148">
    <property type="entry name" value="fungal_TF_MHR"/>
    <property type="match status" value="1"/>
</dbReference>
<dbReference type="EMBL" id="JBAWTH010000010">
    <property type="protein sequence ID" value="KAL2290243.1"/>
    <property type="molecule type" value="Genomic_DNA"/>
</dbReference>
<dbReference type="SUPFAM" id="SSF57701">
    <property type="entry name" value="Zn2/Cys6 DNA-binding domain"/>
    <property type="match status" value="1"/>
</dbReference>
<dbReference type="SMART" id="SM00906">
    <property type="entry name" value="Fungal_trans"/>
    <property type="match status" value="1"/>
</dbReference>
<dbReference type="SMART" id="SM00066">
    <property type="entry name" value="GAL4"/>
    <property type="match status" value="1"/>
</dbReference>
<dbReference type="PROSITE" id="PS50048">
    <property type="entry name" value="ZN2_CY6_FUNGAL_2"/>
    <property type="match status" value="1"/>
</dbReference>
<keyword evidence="3" id="KW-0175">Coiled coil</keyword>
<reference evidence="6 7" key="1">
    <citation type="submission" date="2024-03" db="EMBL/GenBank/DDBJ databases">
        <title>A high-quality draft genome sequence of Diaporthe vaccinii, a causative agent of upright dieback and viscid rot disease in cranberry plants.</title>
        <authorList>
            <person name="Sarrasin M."/>
            <person name="Lang B.F."/>
            <person name="Burger G."/>
        </authorList>
    </citation>
    <scope>NUCLEOTIDE SEQUENCE [LARGE SCALE GENOMIC DNA]</scope>
    <source>
        <strain evidence="6 7">IS7</strain>
    </source>
</reference>
<dbReference type="PANTHER" id="PTHR46910">
    <property type="entry name" value="TRANSCRIPTION FACTOR PDR1"/>
    <property type="match status" value="1"/>
</dbReference>
<feature type="compositionally biased region" description="Polar residues" evidence="4">
    <location>
        <begin position="36"/>
        <end position="63"/>
    </location>
</feature>
<dbReference type="InterPro" id="IPR007219">
    <property type="entry name" value="XnlR_reg_dom"/>
</dbReference>
<keyword evidence="2" id="KW-0539">Nucleus</keyword>
<accession>A0ABR4F6F1</accession>
<evidence type="ECO:0000313" key="7">
    <source>
        <dbReference type="Proteomes" id="UP001600888"/>
    </source>
</evidence>
<keyword evidence="7" id="KW-1185">Reference proteome</keyword>
<feature type="region of interest" description="Disordered" evidence="4">
    <location>
        <begin position="121"/>
        <end position="164"/>
    </location>
</feature>
<dbReference type="Gene3D" id="4.10.240.10">
    <property type="entry name" value="Zn(2)-C6 fungal-type DNA-binding domain"/>
    <property type="match status" value="1"/>
</dbReference>
<feature type="domain" description="Zn(2)-C6 fungal-type" evidence="5">
    <location>
        <begin position="163"/>
        <end position="194"/>
    </location>
</feature>
<feature type="coiled-coil region" evidence="3">
    <location>
        <begin position="201"/>
        <end position="235"/>
    </location>
</feature>
<organism evidence="6 7">
    <name type="scientific">Diaporthe vaccinii</name>
    <dbReference type="NCBI Taxonomy" id="105482"/>
    <lineage>
        <taxon>Eukaryota</taxon>
        <taxon>Fungi</taxon>
        <taxon>Dikarya</taxon>
        <taxon>Ascomycota</taxon>
        <taxon>Pezizomycotina</taxon>
        <taxon>Sordariomycetes</taxon>
        <taxon>Sordariomycetidae</taxon>
        <taxon>Diaporthales</taxon>
        <taxon>Diaporthaceae</taxon>
        <taxon>Diaporthe</taxon>
        <taxon>Diaporthe eres species complex</taxon>
    </lineage>
</organism>
<evidence type="ECO:0000256" key="1">
    <source>
        <dbReference type="ARBA" id="ARBA00022723"/>
    </source>
</evidence>
<feature type="region of interest" description="Disordered" evidence="4">
    <location>
        <begin position="804"/>
        <end position="882"/>
    </location>
</feature>
<dbReference type="InterPro" id="IPR050987">
    <property type="entry name" value="AtrR-like"/>
</dbReference>
<feature type="region of interest" description="Disordered" evidence="4">
    <location>
        <begin position="36"/>
        <end position="65"/>
    </location>
</feature>
<proteinExistence type="predicted"/>
<dbReference type="Pfam" id="PF00172">
    <property type="entry name" value="Zn_clus"/>
    <property type="match status" value="1"/>
</dbReference>
<feature type="region of interest" description="Disordered" evidence="4">
    <location>
        <begin position="750"/>
        <end position="792"/>
    </location>
</feature>
<dbReference type="PANTHER" id="PTHR46910:SF1">
    <property type="entry name" value="MISCELLANEOUS ZN(II)2CYS6 TRANSCRIPTION FACTOR (EUROFUNG)-RELATED"/>
    <property type="match status" value="1"/>
</dbReference>
<comment type="caution">
    <text evidence="6">The sequence shown here is derived from an EMBL/GenBank/DDBJ whole genome shotgun (WGS) entry which is preliminary data.</text>
</comment>
<evidence type="ECO:0000256" key="2">
    <source>
        <dbReference type="ARBA" id="ARBA00023242"/>
    </source>
</evidence>
<name>A0ABR4F6F1_9PEZI</name>
<dbReference type="CDD" id="cd00067">
    <property type="entry name" value="GAL4"/>
    <property type="match status" value="1"/>
</dbReference>
<dbReference type="Proteomes" id="UP001600888">
    <property type="component" value="Unassembled WGS sequence"/>
</dbReference>
<evidence type="ECO:0000256" key="4">
    <source>
        <dbReference type="SAM" id="MobiDB-lite"/>
    </source>
</evidence>
<protein>
    <recommendedName>
        <fullName evidence="5">Zn(2)-C6 fungal-type domain-containing protein</fullName>
    </recommendedName>
</protein>
<keyword evidence="1" id="KW-0479">Metal-binding</keyword>
<dbReference type="InterPro" id="IPR001138">
    <property type="entry name" value="Zn2Cys6_DnaBD"/>
</dbReference>
<dbReference type="PROSITE" id="PS00463">
    <property type="entry name" value="ZN2_CY6_FUNGAL_1"/>
    <property type="match status" value="1"/>
</dbReference>
<dbReference type="Pfam" id="PF04082">
    <property type="entry name" value="Fungal_trans"/>
    <property type="match status" value="1"/>
</dbReference>
<feature type="compositionally biased region" description="Gly residues" evidence="4">
    <location>
        <begin position="763"/>
        <end position="772"/>
    </location>
</feature>
<evidence type="ECO:0000256" key="3">
    <source>
        <dbReference type="SAM" id="Coils"/>
    </source>
</evidence>
<evidence type="ECO:0000259" key="5">
    <source>
        <dbReference type="PROSITE" id="PS50048"/>
    </source>
</evidence>
<gene>
    <name evidence="6" type="ORF">FJTKL_00702</name>
</gene>
<feature type="compositionally biased region" description="Polar residues" evidence="4">
    <location>
        <begin position="122"/>
        <end position="151"/>
    </location>
</feature>